<dbReference type="SMART" id="SM00220">
    <property type="entry name" value="S_TKc"/>
    <property type="match status" value="1"/>
</dbReference>
<feature type="compositionally biased region" description="Polar residues" evidence="1">
    <location>
        <begin position="405"/>
        <end position="414"/>
    </location>
</feature>
<dbReference type="PROSITE" id="PS50011">
    <property type="entry name" value="PROTEIN_KINASE_DOM"/>
    <property type="match status" value="1"/>
</dbReference>
<feature type="compositionally biased region" description="Basic and acidic residues" evidence="1">
    <location>
        <begin position="1408"/>
        <end position="1417"/>
    </location>
</feature>
<dbReference type="EMBL" id="BRXU01000001">
    <property type="protein sequence ID" value="GLC48157.1"/>
    <property type="molecule type" value="Genomic_DNA"/>
</dbReference>
<dbReference type="PANTHER" id="PTHR44329">
    <property type="entry name" value="SERINE/THREONINE-PROTEIN KINASE TNNI3K-RELATED"/>
    <property type="match status" value="1"/>
</dbReference>
<feature type="compositionally biased region" description="Gly residues" evidence="1">
    <location>
        <begin position="1479"/>
        <end position="1495"/>
    </location>
</feature>
<dbReference type="InterPro" id="IPR011009">
    <property type="entry name" value="Kinase-like_dom_sf"/>
</dbReference>
<feature type="compositionally biased region" description="Pro residues" evidence="1">
    <location>
        <begin position="1327"/>
        <end position="1336"/>
    </location>
</feature>
<name>A0A9W6BAL6_9CHLO</name>
<dbReference type="InterPro" id="IPR051681">
    <property type="entry name" value="Ser/Thr_Kinases-Pseudokinases"/>
</dbReference>
<feature type="region of interest" description="Disordered" evidence="1">
    <location>
        <begin position="829"/>
        <end position="864"/>
    </location>
</feature>
<feature type="region of interest" description="Disordered" evidence="1">
    <location>
        <begin position="1321"/>
        <end position="1348"/>
    </location>
</feature>
<dbReference type="InterPro" id="IPR001245">
    <property type="entry name" value="Ser-Thr/Tyr_kinase_cat_dom"/>
</dbReference>
<dbReference type="Gene3D" id="3.30.200.20">
    <property type="entry name" value="Phosphorylase Kinase, domain 1"/>
    <property type="match status" value="1"/>
</dbReference>
<evidence type="ECO:0000313" key="4">
    <source>
        <dbReference type="Proteomes" id="UP001165080"/>
    </source>
</evidence>
<gene>
    <name evidence="3" type="primary">PLEST007451</name>
    <name evidence="3" type="ORF">PLESTB_000065500</name>
</gene>
<dbReference type="InterPro" id="IPR008271">
    <property type="entry name" value="Ser/Thr_kinase_AS"/>
</dbReference>
<feature type="region of interest" description="Disordered" evidence="1">
    <location>
        <begin position="732"/>
        <end position="757"/>
    </location>
</feature>
<evidence type="ECO:0000313" key="3">
    <source>
        <dbReference type="EMBL" id="GLC48157.1"/>
    </source>
</evidence>
<proteinExistence type="predicted"/>
<feature type="compositionally biased region" description="Low complexity" evidence="1">
    <location>
        <begin position="1469"/>
        <end position="1478"/>
    </location>
</feature>
<dbReference type="PANTHER" id="PTHR44329:SF214">
    <property type="entry name" value="PROTEIN KINASE DOMAIN-CONTAINING PROTEIN"/>
    <property type="match status" value="1"/>
</dbReference>
<feature type="region of interest" description="Disordered" evidence="1">
    <location>
        <begin position="1361"/>
        <end position="1495"/>
    </location>
</feature>
<reference evidence="3 4" key="1">
    <citation type="journal article" date="2023" name="Commun. Biol.">
        <title>Reorganization of the ancestral sex-determining regions during the evolution of trioecy in Pleodorina starrii.</title>
        <authorList>
            <person name="Takahashi K."/>
            <person name="Suzuki S."/>
            <person name="Kawai-Toyooka H."/>
            <person name="Yamamoto K."/>
            <person name="Hamaji T."/>
            <person name="Ootsuki R."/>
            <person name="Yamaguchi H."/>
            <person name="Kawachi M."/>
            <person name="Higashiyama T."/>
            <person name="Nozaki H."/>
        </authorList>
    </citation>
    <scope>NUCLEOTIDE SEQUENCE [LARGE SCALE GENOMIC DNA]</scope>
    <source>
        <strain evidence="3 4">NIES-4479</strain>
    </source>
</reference>
<dbReference type="GO" id="GO:0005524">
    <property type="term" value="F:ATP binding"/>
    <property type="evidence" value="ECO:0007669"/>
    <property type="project" value="InterPro"/>
</dbReference>
<dbReference type="GO" id="GO:0004674">
    <property type="term" value="F:protein serine/threonine kinase activity"/>
    <property type="evidence" value="ECO:0007669"/>
    <property type="project" value="TreeGrafter"/>
</dbReference>
<feature type="domain" description="Protein kinase" evidence="2">
    <location>
        <begin position="908"/>
        <end position="1276"/>
    </location>
</feature>
<sequence>MYMFAKCCLGAPTVPEVNVDAQRLAGRTVATTSTRRRSIPALGLAQACTAACASLPISSCEDQWPERWRVALASLEASLRCSARLVVYSSEGLPWVFAPIEWVAEELDRIALTHLAEFLAQQMDDDTAVVLRQSKDPGHNLYHFRTWSSGQSMVLEQADQLALPISQQPDAHATAALLLSWDRPVVDKTAWISEKHGNASFSASDLKELRRLAQFVGYGLVGDPQHARYVARVCWHLALMPSAPSLHDLVISVLDGVHDLVLAKFGIQLQCVLAAVHGPSLPAVLFAQRLGAGASLLRACGSDVQAQMAALLLNAGSSTSGRPSSRANNAGGGGGGGGCGGGFDPGVSVSAVTTLTASEPCARQEASRVRAIKTSLANTLLQQAISAVCPAEPPREQAWTRDASSRCSQRPSNNDGGGSRGDAPAKTTAARGAFSVRACVAPVRTPCRTKTVLPLIVPNASSHVLEDQQPCRDVLVCSKLTGGKAGSILLMSEAAAGGGGGSPSPDARLLASLPQLPGQVYPSGSAAAAAAAAGEMETIACTIRSSDAAADAAAAAAATATAAAAAAGIRPHHLALYLVSSEVLPAGVLRMIAEELQSVLPIFFGAWRAALAGGDTSPSSCAAGEWRRLQELLLGQSAATADGGGAGSSGMGCGTGAYDPSCAIAASTAAAAAAAVPPPPPPASLLESASNSPLSPVAAHRSAVSTRLFKCHTPPAPNVVTSMPPVYCSGTPASPTPAVQQPRAPPRTPGVSSHGGGLVRKGLLALMAMREEAAATTCEPHQARSMPGVAPAATSAAAAAAAGVSMYGSGGHGHGHGHVAVRSFNKISRPAEGSNVDGTMTTSSVRTGSATPLQPRGSATPLPQLTLEKPAGASALDMLVTSMRQGLTAASADEQEELAVRAQDLAAVQLLEVLGRGGQGVVFRGSLHGLETAVKMLTDASSSGGGGGGGGGGAAAAAGQARDAAADGEAAAAAAGSSDVDTWEVDSKAGEARMRQAKRGAMELAVIGTLSHPSIVQVCATFSGVVVVRCQYQDTPHAEMRLCYPGDELLAGKDPGPLNQIICLEYCDAGTLMTAARAGAFRLPFAIPSNGPAFPALVPLYKSLLEVALALRYLHARKLVHCDLKAANVLLKSSSRDLRGWTCKLSDFGCARMLMESDPKAGEDWSGPAGFRTAAPVGTLAHMAPECFIKNSLLTAAVDIYSFGVLMWELLMCSTPYNGMSAKDLPRQVIRHNLRPTFHPLAPPDYCTLAARCWSAKPERRPSALELVGELEHLLAAAQASAKREAQVAAAAAAARNAAPHSAGAAAAAAAAARRKPLAELDGGRAMPPPPPPPPAAEASGASSGAPNLHSTARRLLQQAPDEPVPSMSPQRRQQMPAGSPGSKAFGSGPEGSLLLGCQVPDGPSLRRPPEEARGGGRGELAVCNSPGAGAGDGQEQRRGVGAAAAAAARPSPEGGGTLDGAASANIDSGGSSRVSGEGSSGGGEGAMGAMGGNSGLQKSAICLLPFTNQDTL</sequence>
<evidence type="ECO:0000256" key="1">
    <source>
        <dbReference type="SAM" id="MobiDB-lite"/>
    </source>
</evidence>
<accession>A0A9W6BAL6</accession>
<keyword evidence="4" id="KW-1185">Reference proteome</keyword>
<evidence type="ECO:0000259" key="2">
    <source>
        <dbReference type="PROSITE" id="PS50011"/>
    </source>
</evidence>
<feature type="compositionally biased region" description="Low complexity" evidence="1">
    <location>
        <begin position="1337"/>
        <end position="1347"/>
    </location>
</feature>
<dbReference type="OrthoDB" id="536699at2759"/>
<dbReference type="SUPFAM" id="SSF56112">
    <property type="entry name" value="Protein kinase-like (PK-like)"/>
    <property type="match status" value="1"/>
</dbReference>
<organism evidence="3 4">
    <name type="scientific">Pleodorina starrii</name>
    <dbReference type="NCBI Taxonomy" id="330485"/>
    <lineage>
        <taxon>Eukaryota</taxon>
        <taxon>Viridiplantae</taxon>
        <taxon>Chlorophyta</taxon>
        <taxon>core chlorophytes</taxon>
        <taxon>Chlorophyceae</taxon>
        <taxon>CS clade</taxon>
        <taxon>Chlamydomonadales</taxon>
        <taxon>Volvocaceae</taxon>
        <taxon>Pleodorina</taxon>
    </lineage>
</organism>
<dbReference type="Gene3D" id="1.10.510.10">
    <property type="entry name" value="Transferase(Phosphotransferase) domain 1"/>
    <property type="match status" value="1"/>
</dbReference>
<dbReference type="InterPro" id="IPR000719">
    <property type="entry name" value="Prot_kinase_dom"/>
</dbReference>
<dbReference type="Proteomes" id="UP001165080">
    <property type="component" value="Unassembled WGS sequence"/>
</dbReference>
<comment type="caution">
    <text evidence="3">The sequence shown here is derived from an EMBL/GenBank/DDBJ whole genome shotgun (WGS) entry which is preliminary data.</text>
</comment>
<feature type="compositionally biased region" description="Polar residues" evidence="1">
    <location>
        <begin position="836"/>
        <end position="852"/>
    </location>
</feature>
<dbReference type="Pfam" id="PF07714">
    <property type="entry name" value="PK_Tyr_Ser-Thr"/>
    <property type="match status" value="1"/>
</dbReference>
<protein>
    <recommendedName>
        <fullName evidence="2">Protein kinase domain-containing protein</fullName>
    </recommendedName>
</protein>
<dbReference type="PROSITE" id="PS00108">
    <property type="entry name" value="PROTEIN_KINASE_ST"/>
    <property type="match status" value="1"/>
</dbReference>
<feature type="region of interest" description="Disordered" evidence="1">
    <location>
        <begin position="391"/>
        <end position="427"/>
    </location>
</feature>